<dbReference type="PROSITE" id="PS51779">
    <property type="entry name" value="POTRA"/>
    <property type="match status" value="1"/>
</dbReference>
<sequence length="210" mass="22460">MSLRFLLTRNFFGMTLAVAPLTAMTITNTASAAIPAPTVPLKLMTVAVQGNHHVATADILQAFGYHAGDIVTRNDLIEGQKRVSALYSARNVGAELAEQMRIAGKGISVKLVLEEQADAAPAGPVALVLDKVEFQGNRKVSTEALEAATKLRAGGPVSNDLLAGDQRAIQALYQAKKVSGSIQPQVTYPNHDQHVVLIWDVHEQESKKAD</sequence>
<dbReference type="Pfam" id="PF07244">
    <property type="entry name" value="POTRA"/>
    <property type="match status" value="1"/>
</dbReference>
<evidence type="ECO:0000313" key="5">
    <source>
        <dbReference type="EMBL" id="GEK97199.1"/>
    </source>
</evidence>
<protein>
    <recommendedName>
        <fullName evidence="4">POTRA domain-containing protein</fullName>
    </recommendedName>
</protein>
<evidence type="ECO:0000313" key="6">
    <source>
        <dbReference type="Proteomes" id="UP000321079"/>
    </source>
</evidence>
<evidence type="ECO:0000256" key="3">
    <source>
        <dbReference type="SAM" id="SignalP"/>
    </source>
</evidence>
<dbReference type="OrthoDB" id="7282866at2"/>
<dbReference type="InterPro" id="IPR034746">
    <property type="entry name" value="POTRA"/>
</dbReference>
<evidence type="ECO:0000259" key="4">
    <source>
        <dbReference type="PROSITE" id="PS51779"/>
    </source>
</evidence>
<comment type="caution">
    <text evidence="5">The sequence shown here is derived from an EMBL/GenBank/DDBJ whole genome shotgun (WGS) entry which is preliminary data.</text>
</comment>
<keyword evidence="2" id="KW-0472">Membrane</keyword>
<proteinExistence type="predicted"/>
<dbReference type="AlphaFoldDB" id="A0A511B9T3"/>
<dbReference type="InterPro" id="IPR010827">
    <property type="entry name" value="BamA/TamA_POTRA"/>
</dbReference>
<feature type="chain" id="PRO_5021845631" description="POTRA domain-containing protein" evidence="3">
    <location>
        <begin position="33"/>
        <end position="210"/>
    </location>
</feature>
<organism evidence="5 6">
    <name type="scientific">Gluconobacter kanchanaburiensis NBRC 103587</name>
    <dbReference type="NCBI Taxonomy" id="1307948"/>
    <lineage>
        <taxon>Bacteria</taxon>
        <taxon>Pseudomonadati</taxon>
        <taxon>Pseudomonadota</taxon>
        <taxon>Alphaproteobacteria</taxon>
        <taxon>Acetobacterales</taxon>
        <taxon>Acetobacteraceae</taxon>
        <taxon>Gluconobacter</taxon>
    </lineage>
</organism>
<dbReference type="Proteomes" id="UP000321079">
    <property type="component" value="Unassembled WGS sequence"/>
</dbReference>
<name>A0A511B9T3_9PROT</name>
<dbReference type="Gene3D" id="3.10.20.310">
    <property type="entry name" value="membrane protein fhac"/>
    <property type="match status" value="1"/>
</dbReference>
<accession>A0A511B9T3</accession>
<feature type="domain" description="POTRA" evidence="4">
    <location>
        <begin position="127"/>
        <end position="204"/>
    </location>
</feature>
<dbReference type="RefSeq" id="WP_146863371.1">
    <property type="nucleotide sequence ID" value="NZ_BARK01000078.1"/>
</dbReference>
<evidence type="ECO:0000256" key="1">
    <source>
        <dbReference type="ARBA" id="ARBA00004370"/>
    </source>
</evidence>
<dbReference type="GO" id="GO:0019867">
    <property type="term" value="C:outer membrane"/>
    <property type="evidence" value="ECO:0007669"/>
    <property type="project" value="InterPro"/>
</dbReference>
<reference evidence="5 6" key="1">
    <citation type="submission" date="2019-07" db="EMBL/GenBank/DDBJ databases">
        <title>Whole genome shotgun sequence of Gluconobacter kanchanaburiensis NBRC 103587.</title>
        <authorList>
            <person name="Hosoyama A."/>
            <person name="Uohara A."/>
            <person name="Ohji S."/>
            <person name="Ichikawa N."/>
        </authorList>
    </citation>
    <scope>NUCLEOTIDE SEQUENCE [LARGE SCALE GENOMIC DNA]</scope>
    <source>
        <strain evidence="5 6">NBRC 103587</strain>
    </source>
</reference>
<keyword evidence="6" id="KW-1185">Reference proteome</keyword>
<comment type="subcellular location">
    <subcellularLocation>
        <location evidence="1">Membrane</location>
    </subcellularLocation>
</comment>
<keyword evidence="3" id="KW-0732">Signal</keyword>
<evidence type="ECO:0000256" key="2">
    <source>
        <dbReference type="ARBA" id="ARBA00023136"/>
    </source>
</evidence>
<feature type="signal peptide" evidence="3">
    <location>
        <begin position="1"/>
        <end position="32"/>
    </location>
</feature>
<dbReference type="EMBL" id="BJVA01000018">
    <property type="protein sequence ID" value="GEK97199.1"/>
    <property type="molecule type" value="Genomic_DNA"/>
</dbReference>
<gene>
    <name evidence="5" type="ORF">GKA01_23960</name>
</gene>